<evidence type="ECO:0000313" key="20">
    <source>
        <dbReference type="EMBL" id="MYR31265.1"/>
    </source>
</evidence>
<keyword evidence="12 19" id="KW-1133">Transmembrane helix</keyword>
<dbReference type="PANTHER" id="PTHR34148">
    <property type="entry name" value="ADENOSYLCOBINAMIDE-GDP RIBAZOLETRANSFERASE"/>
    <property type="match status" value="1"/>
</dbReference>
<dbReference type="GO" id="GO:0009236">
    <property type="term" value="P:cobalamin biosynthetic process"/>
    <property type="evidence" value="ECO:0007669"/>
    <property type="project" value="UniProtKB-UniRule"/>
</dbReference>
<proteinExistence type="inferred from homology"/>
<comment type="function">
    <text evidence="14 19">Joins adenosylcobinamide-GDP and alpha-ribazole to generate adenosylcobalamin (Ado-cobalamin). Also synthesizes adenosylcobalamin 5'-phosphate from adenosylcobinamide-GDP and alpha-ribazole 5'-phosphate.</text>
</comment>
<organism evidence="20 21">
    <name type="scientific">Nocardiopsis alba</name>
    <dbReference type="NCBI Taxonomy" id="53437"/>
    <lineage>
        <taxon>Bacteria</taxon>
        <taxon>Bacillati</taxon>
        <taxon>Actinomycetota</taxon>
        <taxon>Actinomycetes</taxon>
        <taxon>Streptosporangiales</taxon>
        <taxon>Nocardiopsidaceae</taxon>
        <taxon>Nocardiopsis</taxon>
    </lineage>
</organism>
<comment type="catalytic activity">
    <reaction evidence="18 19">
        <text>alpha-ribazole 5'-phosphate + adenosylcob(III)inamide-GDP = adenosylcob(III)alamin 5'-phosphate + GMP + H(+)</text>
        <dbReference type="Rhea" id="RHEA:23560"/>
        <dbReference type="ChEBI" id="CHEBI:15378"/>
        <dbReference type="ChEBI" id="CHEBI:57918"/>
        <dbReference type="ChEBI" id="CHEBI:58115"/>
        <dbReference type="ChEBI" id="CHEBI:60487"/>
        <dbReference type="ChEBI" id="CHEBI:60493"/>
        <dbReference type="EC" id="2.7.8.26"/>
    </reaction>
</comment>
<dbReference type="PANTHER" id="PTHR34148:SF1">
    <property type="entry name" value="ADENOSYLCOBINAMIDE-GDP RIBAZOLETRANSFERASE"/>
    <property type="match status" value="1"/>
</dbReference>
<comment type="cofactor">
    <cofactor evidence="1 19">
        <name>Mg(2+)</name>
        <dbReference type="ChEBI" id="CHEBI:18420"/>
    </cofactor>
</comment>
<evidence type="ECO:0000256" key="1">
    <source>
        <dbReference type="ARBA" id="ARBA00001946"/>
    </source>
</evidence>
<comment type="similarity">
    <text evidence="4 19">Belongs to the CobS family.</text>
</comment>
<sequence length="263" mass="25837">MSVSDAVAGARMAVGTFTVWPVRVERVDRAVAGWAMRWAPVLGGALGALIGAATAAGLWLGWSAPLSALLATGLGALATRGLHLDGLADLADGLGSGRSAERSLEVMRRSDIGPFGVLTLLVAVGAQVLALAGLAELSPRAAVVGALVAGAAGRTAATLACLRGVPSARPDGLGAFVAGTVRPPAALVCSLGLVAVCALGLFHSPGFALACAAGVVVGLVAAGLVLWHAVRRLGGITGDVLGALVETAVTTALLVMVAVASHL</sequence>
<evidence type="ECO:0000256" key="7">
    <source>
        <dbReference type="ARBA" id="ARBA00022475"/>
    </source>
</evidence>
<evidence type="ECO:0000256" key="18">
    <source>
        <dbReference type="ARBA" id="ARBA00049504"/>
    </source>
</evidence>
<comment type="catalytic activity">
    <reaction evidence="17 19">
        <text>alpha-ribazole + adenosylcob(III)inamide-GDP = adenosylcob(III)alamin + GMP + H(+)</text>
        <dbReference type="Rhea" id="RHEA:16049"/>
        <dbReference type="ChEBI" id="CHEBI:10329"/>
        <dbReference type="ChEBI" id="CHEBI:15378"/>
        <dbReference type="ChEBI" id="CHEBI:18408"/>
        <dbReference type="ChEBI" id="CHEBI:58115"/>
        <dbReference type="ChEBI" id="CHEBI:60487"/>
        <dbReference type="EC" id="2.7.8.26"/>
    </reaction>
</comment>
<comment type="caution">
    <text evidence="20">The sequence shown here is derived from an EMBL/GenBank/DDBJ whole genome shotgun (WGS) entry which is preliminary data.</text>
</comment>
<feature type="transmembrane region" description="Helical" evidence="19">
    <location>
        <begin position="207"/>
        <end position="228"/>
    </location>
</feature>
<dbReference type="Proteomes" id="UP000467124">
    <property type="component" value="Unassembled WGS sequence"/>
</dbReference>
<evidence type="ECO:0000256" key="13">
    <source>
        <dbReference type="ARBA" id="ARBA00023136"/>
    </source>
</evidence>
<dbReference type="Pfam" id="PF02654">
    <property type="entry name" value="CobS"/>
    <property type="match status" value="1"/>
</dbReference>
<feature type="transmembrane region" description="Helical" evidence="19">
    <location>
        <begin position="183"/>
        <end position="201"/>
    </location>
</feature>
<evidence type="ECO:0000256" key="11">
    <source>
        <dbReference type="ARBA" id="ARBA00022842"/>
    </source>
</evidence>
<evidence type="ECO:0000256" key="16">
    <source>
        <dbReference type="ARBA" id="ARBA00032853"/>
    </source>
</evidence>
<comment type="subcellular location">
    <subcellularLocation>
        <location evidence="2 19">Cell membrane</location>
        <topology evidence="2 19">Multi-pass membrane protein</topology>
    </subcellularLocation>
</comment>
<feature type="transmembrane region" description="Helical" evidence="19">
    <location>
        <begin position="38"/>
        <end position="60"/>
    </location>
</feature>
<feature type="transmembrane region" description="Helical" evidence="19">
    <location>
        <begin position="240"/>
        <end position="260"/>
    </location>
</feature>
<evidence type="ECO:0000256" key="2">
    <source>
        <dbReference type="ARBA" id="ARBA00004651"/>
    </source>
</evidence>
<evidence type="ECO:0000313" key="21">
    <source>
        <dbReference type="Proteomes" id="UP000467124"/>
    </source>
</evidence>
<dbReference type="EMBL" id="WWHY01000001">
    <property type="protein sequence ID" value="MYR31265.1"/>
    <property type="molecule type" value="Genomic_DNA"/>
</dbReference>
<dbReference type="AlphaFoldDB" id="A0A7K2IN97"/>
<protein>
    <recommendedName>
        <fullName evidence="6 19">Adenosylcobinamide-GDP ribazoletransferase</fullName>
        <ecNumber evidence="5 19">2.7.8.26</ecNumber>
    </recommendedName>
    <alternativeName>
        <fullName evidence="16 19">Cobalamin synthase</fullName>
    </alternativeName>
    <alternativeName>
        <fullName evidence="15 19">Cobalamin-5'-phosphate synthase</fullName>
    </alternativeName>
</protein>
<dbReference type="HAMAP" id="MF_00719">
    <property type="entry name" value="CobS"/>
    <property type="match status" value="1"/>
</dbReference>
<evidence type="ECO:0000256" key="3">
    <source>
        <dbReference type="ARBA" id="ARBA00004663"/>
    </source>
</evidence>
<evidence type="ECO:0000256" key="6">
    <source>
        <dbReference type="ARBA" id="ARBA00015850"/>
    </source>
</evidence>
<keyword evidence="10 19" id="KW-0812">Transmembrane</keyword>
<evidence type="ECO:0000256" key="5">
    <source>
        <dbReference type="ARBA" id="ARBA00013200"/>
    </source>
</evidence>
<evidence type="ECO:0000256" key="4">
    <source>
        <dbReference type="ARBA" id="ARBA00010561"/>
    </source>
</evidence>
<evidence type="ECO:0000256" key="10">
    <source>
        <dbReference type="ARBA" id="ARBA00022692"/>
    </source>
</evidence>
<name>A0A7K2IN97_9ACTN</name>
<evidence type="ECO:0000256" key="8">
    <source>
        <dbReference type="ARBA" id="ARBA00022573"/>
    </source>
</evidence>
<keyword evidence="8 19" id="KW-0169">Cobalamin biosynthesis</keyword>
<accession>A0A7K2IN97</accession>
<evidence type="ECO:0000256" key="14">
    <source>
        <dbReference type="ARBA" id="ARBA00025228"/>
    </source>
</evidence>
<dbReference type="GO" id="GO:0008818">
    <property type="term" value="F:cobalamin 5'-phosphate synthase activity"/>
    <property type="evidence" value="ECO:0007669"/>
    <property type="project" value="UniProtKB-UniRule"/>
</dbReference>
<dbReference type="GO" id="GO:0005886">
    <property type="term" value="C:plasma membrane"/>
    <property type="evidence" value="ECO:0007669"/>
    <property type="project" value="UniProtKB-SubCell"/>
</dbReference>
<keyword evidence="9 19" id="KW-0808">Transferase</keyword>
<dbReference type="UniPathway" id="UPA00148">
    <property type="reaction ID" value="UER00238"/>
</dbReference>
<evidence type="ECO:0000256" key="15">
    <source>
        <dbReference type="ARBA" id="ARBA00032605"/>
    </source>
</evidence>
<evidence type="ECO:0000256" key="17">
    <source>
        <dbReference type="ARBA" id="ARBA00048623"/>
    </source>
</evidence>
<evidence type="ECO:0000256" key="12">
    <source>
        <dbReference type="ARBA" id="ARBA00022989"/>
    </source>
</evidence>
<evidence type="ECO:0000256" key="19">
    <source>
        <dbReference type="HAMAP-Rule" id="MF_00719"/>
    </source>
</evidence>
<dbReference type="InterPro" id="IPR003805">
    <property type="entry name" value="CobS"/>
</dbReference>
<reference evidence="20 21" key="1">
    <citation type="journal article" date="2019" name="Nat. Commun.">
        <title>The antimicrobial potential of Streptomyces from insect microbiomes.</title>
        <authorList>
            <person name="Chevrette M.G."/>
            <person name="Carlson C.M."/>
            <person name="Ortega H.E."/>
            <person name="Thomas C."/>
            <person name="Ananiev G.E."/>
            <person name="Barns K.J."/>
            <person name="Book A.J."/>
            <person name="Cagnazzo J."/>
            <person name="Carlos C."/>
            <person name="Flanigan W."/>
            <person name="Grubbs K.J."/>
            <person name="Horn H.A."/>
            <person name="Hoffmann F.M."/>
            <person name="Klassen J.L."/>
            <person name="Knack J.J."/>
            <person name="Lewin G.R."/>
            <person name="McDonald B.R."/>
            <person name="Muller L."/>
            <person name="Melo W.G.P."/>
            <person name="Pinto-Tomas A.A."/>
            <person name="Schmitz A."/>
            <person name="Wendt-Pienkowski E."/>
            <person name="Wildman S."/>
            <person name="Zhao M."/>
            <person name="Zhang F."/>
            <person name="Bugni T.S."/>
            <person name="Andes D.R."/>
            <person name="Pupo M.T."/>
            <person name="Currie C.R."/>
        </authorList>
    </citation>
    <scope>NUCLEOTIDE SEQUENCE [LARGE SCALE GENOMIC DNA]</scope>
    <source>
        <strain evidence="20 21">SID5840</strain>
    </source>
</reference>
<keyword evidence="13 19" id="KW-0472">Membrane</keyword>
<dbReference type="RefSeq" id="WP_161110195.1">
    <property type="nucleotide sequence ID" value="NZ_WWHY01000001.1"/>
</dbReference>
<dbReference type="EC" id="2.7.8.26" evidence="5 19"/>
<feature type="transmembrane region" description="Helical" evidence="19">
    <location>
        <begin position="112"/>
        <end position="135"/>
    </location>
</feature>
<comment type="pathway">
    <text evidence="3 19">Cofactor biosynthesis; adenosylcobalamin biosynthesis; adenosylcobalamin from cob(II)yrinate a,c-diamide: step 7/7.</text>
</comment>
<gene>
    <name evidence="19" type="primary">cobS</name>
    <name evidence="20" type="ORF">GTW20_02995</name>
</gene>
<dbReference type="GO" id="GO:0051073">
    <property type="term" value="F:adenosylcobinamide-GDP ribazoletransferase activity"/>
    <property type="evidence" value="ECO:0007669"/>
    <property type="project" value="UniProtKB-UniRule"/>
</dbReference>
<keyword evidence="11 19" id="KW-0460">Magnesium</keyword>
<keyword evidence="7 19" id="KW-1003">Cell membrane</keyword>
<evidence type="ECO:0000256" key="9">
    <source>
        <dbReference type="ARBA" id="ARBA00022679"/>
    </source>
</evidence>